<evidence type="ECO:0000313" key="2">
    <source>
        <dbReference type="EMBL" id="CAH2010521.1"/>
    </source>
</evidence>
<dbReference type="Proteomes" id="UP001152888">
    <property type="component" value="Unassembled WGS sequence"/>
</dbReference>
<proteinExistence type="predicted"/>
<reference evidence="2" key="1">
    <citation type="submission" date="2022-03" db="EMBL/GenBank/DDBJ databases">
        <authorList>
            <person name="Sayadi A."/>
        </authorList>
    </citation>
    <scope>NUCLEOTIDE SEQUENCE</scope>
</reference>
<sequence>MSSQRAKLILKLAKTKARVEKKENGAQDSWKISQHNNIGNTSSTAEEAVNSVTVNKESLNMIESNNIRNSLKEAKNATEDKNNIESVNQIDLPSQNVISQTTIIPGIIFDESSEDIGGVTLINRTRSQGLLRADEYEEFPSSNGPSSELIEEEATSSKVFSVEPAIQTDNNSSSRSSSDSDPTSSEEEPFGSGASEEDPDFEPENILSSSESEVDGIPQNVALPIRRSVHYPSETEKQTKKRKRVPDEWQKNKAKRLRNTGKSYESIRKIKKSDGSIERMKIKMDLNKINEIAATGYTSKPKKSLYELPLNQYQTVLSIRIVQGRFGQVPLVELQHFVVFLPGRATEVIIENLENFTPGRYAIAYTGSVASSFGDNQVHHFKLKDLHE</sequence>
<feature type="compositionally biased region" description="Acidic residues" evidence="1">
    <location>
        <begin position="184"/>
        <end position="203"/>
    </location>
</feature>
<organism evidence="2 3">
    <name type="scientific">Acanthoscelides obtectus</name>
    <name type="common">Bean weevil</name>
    <name type="synonym">Bruchus obtectus</name>
    <dbReference type="NCBI Taxonomy" id="200917"/>
    <lineage>
        <taxon>Eukaryota</taxon>
        <taxon>Metazoa</taxon>
        <taxon>Ecdysozoa</taxon>
        <taxon>Arthropoda</taxon>
        <taxon>Hexapoda</taxon>
        <taxon>Insecta</taxon>
        <taxon>Pterygota</taxon>
        <taxon>Neoptera</taxon>
        <taxon>Endopterygota</taxon>
        <taxon>Coleoptera</taxon>
        <taxon>Polyphaga</taxon>
        <taxon>Cucujiformia</taxon>
        <taxon>Chrysomeloidea</taxon>
        <taxon>Chrysomelidae</taxon>
        <taxon>Bruchinae</taxon>
        <taxon>Bruchini</taxon>
        <taxon>Acanthoscelides</taxon>
    </lineage>
</organism>
<gene>
    <name evidence="2" type="ORF">ACAOBT_LOCUS31577</name>
</gene>
<evidence type="ECO:0000313" key="3">
    <source>
        <dbReference type="Proteomes" id="UP001152888"/>
    </source>
</evidence>
<accession>A0A9P0Q8F6</accession>
<evidence type="ECO:0000256" key="1">
    <source>
        <dbReference type="SAM" id="MobiDB-lite"/>
    </source>
</evidence>
<comment type="caution">
    <text evidence="2">The sequence shown here is derived from an EMBL/GenBank/DDBJ whole genome shotgun (WGS) entry which is preliminary data.</text>
</comment>
<keyword evidence="3" id="KW-1185">Reference proteome</keyword>
<name>A0A9P0Q8F6_ACAOB</name>
<feature type="compositionally biased region" description="Low complexity" evidence="1">
    <location>
        <begin position="168"/>
        <end position="183"/>
    </location>
</feature>
<protein>
    <submittedName>
        <fullName evidence="2">Uncharacterized protein</fullName>
    </submittedName>
</protein>
<dbReference type="AlphaFoldDB" id="A0A9P0Q8F6"/>
<feature type="region of interest" description="Disordered" evidence="1">
    <location>
        <begin position="137"/>
        <end position="263"/>
    </location>
</feature>
<dbReference type="EMBL" id="CAKOFQ010007980">
    <property type="protein sequence ID" value="CAH2010521.1"/>
    <property type="molecule type" value="Genomic_DNA"/>
</dbReference>
<dbReference type="OrthoDB" id="6784066at2759"/>